<dbReference type="GO" id="GO:0061542">
    <property type="term" value="F:3-demethylubiquinol 3-O-methyltransferase activity"/>
    <property type="evidence" value="ECO:0007669"/>
    <property type="project" value="UniProtKB-EC"/>
</dbReference>
<dbReference type="PANTHER" id="PTHR43861:SF1">
    <property type="entry name" value="TRANS-ACONITATE 2-METHYLTRANSFERASE"/>
    <property type="match status" value="1"/>
</dbReference>
<dbReference type="GO" id="GO:0032259">
    <property type="term" value="P:methylation"/>
    <property type="evidence" value="ECO:0007669"/>
    <property type="project" value="UniProtKB-KW"/>
</dbReference>
<reference evidence="2" key="1">
    <citation type="journal article" date="2019" name="Int. J. Syst. Evol. Microbiol.">
        <title>The Global Catalogue of Microorganisms (GCM) 10K type strain sequencing project: providing services to taxonomists for standard genome sequencing and annotation.</title>
        <authorList>
            <consortium name="The Broad Institute Genomics Platform"/>
            <consortium name="The Broad Institute Genome Sequencing Center for Infectious Disease"/>
            <person name="Wu L."/>
            <person name="Ma J."/>
        </authorList>
    </citation>
    <scope>NUCLEOTIDE SEQUENCE [LARGE SCALE GENOMIC DNA]</scope>
    <source>
        <strain evidence="2">CGMCC 1.15475</strain>
    </source>
</reference>
<gene>
    <name evidence="1" type="ORF">ACFSDB_06250</name>
</gene>
<dbReference type="CDD" id="cd02440">
    <property type="entry name" value="AdoMet_MTases"/>
    <property type="match status" value="1"/>
</dbReference>
<evidence type="ECO:0000313" key="2">
    <source>
        <dbReference type="Proteomes" id="UP001597273"/>
    </source>
</evidence>
<dbReference type="Gene3D" id="3.40.50.150">
    <property type="entry name" value="Vaccinia Virus protein VP39"/>
    <property type="match status" value="1"/>
</dbReference>
<dbReference type="Proteomes" id="UP001597273">
    <property type="component" value="Unassembled WGS sequence"/>
</dbReference>
<keyword evidence="2" id="KW-1185">Reference proteome</keyword>
<dbReference type="EC" id="2.1.1.64" evidence="1"/>
<dbReference type="GO" id="GO:0102208">
    <property type="term" value="F:2-polyprenyl-6-hydroxyphenol methylase activity"/>
    <property type="evidence" value="ECO:0007669"/>
    <property type="project" value="UniProtKB-EC"/>
</dbReference>
<evidence type="ECO:0000313" key="1">
    <source>
        <dbReference type="EMBL" id="MFD1862523.1"/>
    </source>
</evidence>
<sequence length="244" mass="27575">MEYRGSSVYEEEDFLAAYLSRRNRNESPNNAIERPIFLELLGDFAGAEILDLGCGDGYFGRELLGGGARSYTGIEASVQMKQKAEAILAGTNSQIFHRDIASFPYPEAAYDIVASRFVIHYIADINALFQEIHKALKPGGKFVFTVQHPLTTSSFGSKELGDRRGDWRVDDYFIEGERREPWINKTVIKHHRTTESYFTALMGAGFNVAALREGMPVRANFSSEQEFNRRQRIPLMLIFSGVKE</sequence>
<keyword evidence="1" id="KW-0808">Transferase</keyword>
<keyword evidence="1" id="KW-0489">Methyltransferase</keyword>
<dbReference type="PANTHER" id="PTHR43861">
    <property type="entry name" value="TRANS-ACONITATE 2-METHYLTRANSFERASE-RELATED"/>
    <property type="match status" value="1"/>
</dbReference>
<accession>A0ABW4QFZ6</accession>
<name>A0ABW4QFZ6_9BACL</name>
<organism evidence="1 2">
    <name type="scientific">Planococcus chinensis</name>
    <dbReference type="NCBI Taxonomy" id="272917"/>
    <lineage>
        <taxon>Bacteria</taxon>
        <taxon>Bacillati</taxon>
        <taxon>Bacillota</taxon>
        <taxon>Bacilli</taxon>
        <taxon>Bacillales</taxon>
        <taxon>Caryophanaceae</taxon>
        <taxon>Planococcus</taxon>
    </lineage>
</organism>
<dbReference type="EC" id="2.1.1.222" evidence="1"/>
<dbReference type="InterPro" id="IPR029063">
    <property type="entry name" value="SAM-dependent_MTases_sf"/>
</dbReference>
<dbReference type="SUPFAM" id="SSF53335">
    <property type="entry name" value="S-adenosyl-L-methionine-dependent methyltransferases"/>
    <property type="match status" value="1"/>
</dbReference>
<dbReference type="EMBL" id="JBHUFW010000004">
    <property type="protein sequence ID" value="MFD1862523.1"/>
    <property type="molecule type" value="Genomic_DNA"/>
</dbReference>
<dbReference type="Pfam" id="PF13489">
    <property type="entry name" value="Methyltransf_23"/>
    <property type="match status" value="1"/>
</dbReference>
<dbReference type="RefSeq" id="WP_204892439.1">
    <property type="nucleotide sequence ID" value="NZ_JBHUFW010000004.1"/>
</dbReference>
<comment type="caution">
    <text evidence="1">The sequence shown here is derived from an EMBL/GenBank/DDBJ whole genome shotgun (WGS) entry which is preliminary data.</text>
</comment>
<proteinExistence type="predicted"/>
<protein>
    <submittedName>
        <fullName evidence="1">Class I SAM-dependent methyltransferase</fullName>
        <ecNumber evidence="1">2.1.1.222</ecNumber>
        <ecNumber evidence="1">2.1.1.64</ecNumber>
    </submittedName>
</protein>